<dbReference type="GO" id="GO:0005975">
    <property type="term" value="P:carbohydrate metabolic process"/>
    <property type="evidence" value="ECO:0007669"/>
    <property type="project" value="InterPro"/>
</dbReference>
<dbReference type="InterPro" id="IPR025410">
    <property type="entry name" value="Lant_dehyd"/>
</dbReference>
<gene>
    <name evidence="2" type="ORF">KDK_49420</name>
</gene>
<proteinExistence type="predicted"/>
<keyword evidence="3" id="KW-1185">Reference proteome</keyword>
<dbReference type="Pfam" id="PF13575">
    <property type="entry name" value="DUF4135"/>
    <property type="match status" value="1"/>
</dbReference>
<dbReference type="InterPro" id="IPR012341">
    <property type="entry name" value="6hp_glycosidase-like_sf"/>
</dbReference>
<sequence length="733" mass="82529">MLIDNEEVNINFQHEGAEAWGATLREVLAYLTRLARETGDPDKKQWAFIDADVPYPFEELLAPFVVIAHQHYQDRAGCAYTRLASQTHLILQRHLLQVLTSLSVPTLHAEFARAYAEARSLATGQQLDERSFYARFIEQMYRGGLAALLGCYPALAELLATTSNHWLEAGCEFLTRLDADWLLLQQTFGADQIAGPVMMLQPALSEPHNGRRMVMALTFESGYKLVYKPRNVGMEESFYHLLSWCNARGMAPSFKVLTIVKRMHYGWMEFVAFEPCQDQLAVHRYYRRAGMLLCLVYLLGGFNGTHEHIIAHGEHPMLVDAGLLFHAYPCPDHLNPGKRERCSDWEAQAYSVLHTGFLTNWLSLLNSPRATDISVCGIPYTDRSNRSDDAQKGLYSSSIALKYGFIRSREHLNVPVPGDALSAAEAYQEDIVAGFQDCYLFLLAQREAMFKPDGPLKQFKRQPARFIYRPGWAYSSVLPHLIAPENLRGEGDRAALLGPLCRDAVPSEYHVWEKSASSAWEQACIHEQQALLRGDIPFFTAYTDATTLTCDDQEIEHCFHQPAFELMLARLHAMSLADMTGQAGYIQQTLNTLVISRSLARAPQSAQQETDSEPLSDEAMASLLEEDARRIAELLVQQAIRLPDQSATWLTTKFLLRSQHYHLQPMGFSLFDGVSGVALFLAAAARAFGEDRYRELALAAVRPLRQRARDDADLLMREMGIGAASVWVRSSTR</sequence>
<dbReference type="InterPro" id="IPR017146">
    <property type="entry name" value="Lanti_2_LanM"/>
</dbReference>
<evidence type="ECO:0000313" key="2">
    <source>
        <dbReference type="EMBL" id="GCE21142.1"/>
    </source>
</evidence>
<dbReference type="EMBL" id="BIFS01000001">
    <property type="protein sequence ID" value="GCE21142.1"/>
    <property type="molecule type" value="Genomic_DNA"/>
</dbReference>
<dbReference type="NCBIfam" id="TIGR03897">
    <property type="entry name" value="lanti_2_LanM"/>
    <property type="match status" value="1"/>
</dbReference>
<dbReference type="Proteomes" id="UP000287188">
    <property type="component" value="Unassembled WGS sequence"/>
</dbReference>
<protein>
    <recommendedName>
        <fullName evidence="1">Lantibiotic biosynthesis protein dehydration domain-containing protein</fullName>
    </recommendedName>
</protein>
<organism evidence="2 3">
    <name type="scientific">Dictyobacter kobayashii</name>
    <dbReference type="NCBI Taxonomy" id="2014872"/>
    <lineage>
        <taxon>Bacteria</taxon>
        <taxon>Bacillati</taxon>
        <taxon>Chloroflexota</taxon>
        <taxon>Ktedonobacteria</taxon>
        <taxon>Ktedonobacterales</taxon>
        <taxon>Dictyobacteraceae</taxon>
        <taxon>Dictyobacter</taxon>
    </lineage>
</organism>
<dbReference type="SUPFAM" id="SSF158745">
    <property type="entry name" value="LanC-like"/>
    <property type="match status" value="1"/>
</dbReference>
<evidence type="ECO:0000259" key="1">
    <source>
        <dbReference type="Pfam" id="PF13575"/>
    </source>
</evidence>
<comment type="caution">
    <text evidence="2">The sequence shown here is derived from an EMBL/GenBank/DDBJ whole genome shotgun (WGS) entry which is preliminary data.</text>
</comment>
<name>A0A402APX1_9CHLR</name>
<dbReference type="OrthoDB" id="9148343at2"/>
<evidence type="ECO:0000313" key="3">
    <source>
        <dbReference type="Proteomes" id="UP000287188"/>
    </source>
</evidence>
<feature type="domain" description="Lantibiotic biosynthesis protein dehydration" evidence="1">
    <location>
        <begin position="152"/>
        <end position="541"/>
    </location>
</feature>
<dbReference type="Gene3D" id="1.50.10.10">
    <property type="match status" value="1"/>
</dbReference>
<reference evidence="3" key="1">
    <citation type="submission" date="2018-12" db="EMBL/GenBank/DDBJ databases">
        <title>Tengunoibacter tsumagoiensis gen. nov., sp. nov., Dictyobacter kobayashii sp. nov., D. alpinus sp. nov., and D. joshuensis sp. nov. and description of Dictyobacteraceae fam. nov. within the order Ktedonobacterales isolated from Tengu-no-mugimeshi.</title>
        <authorList>
            <person name="Wang C.M."/>
            <person name="Zheng Y."/>
            <person name="Sakai Y."/>
            <person name="Toyoda A."/>
            <person name="Minakuchi Y."/>
            <person name="Abe K."/>
            <person name="Yokota A."/>
            <person name="Yabe S."/>
        </authorList>
    </citation>
    <scope>NUCLEOTIDE SEQUENCE [LARGE SCALE GENOMIC DNA]</scope>
    <source>
        <strain evidence="3">Uno11</strain>
    </source>
</reference>
<accession>A0A402APX1</accession>
<dbReference type="AlphaFoldDB" id="A0A402APX1"/>
<dbReference type="RefSeq" id="WP_126552686.1">
    <property type="nucleotide sequence ID" value="NZ_BIFS01000001.1"/>
</dbReference>